<evidence type="ECO:0000313" key="2">
    <source>
        <dbReference type="EMBL" id="WWD80344.1"/>
    </source>
</evidence>
<dbReference type="KEGG" id="ahal:FTX54_001895"/>
<sequence length="85" mass="10151">MKYRYVERYLYKDQRVRVYLDSEAKVLLMDLPNFRKYRENKPCFSYGGMVKKSPAYLKVPHNGFWYVVVESPVKKGTVRYTVSIG</sequence>
<dbReference type="Pfam" id="PF08980">
    <property type="entry name" value="DUF1883"/>
    <property type="match status" value="1"/>
</dbReference>
<dbReference type="InterPro" id="IPR036488">
    <property type="entry name" value="DUF1883-like_sf"/>
</dbReference>
<feature type="domain" description="DUF1883" evidence="1">
    <location>
        <begin position="3"/>
        <end position="83"/>
    </location>
</feature>
<evidence type="ECO:0000259" key="1">
    <source>
        <dbReference type="Pfam" id="PF08980"/>
    </source>
</evidence>
<dbReference type="Proteomes" id="UP000321816">
    <property type="component" value="Chromosome"/>
</dbReference>
<dbReference type="OrthoDB" id="7285215at2"/>
<accession>A0A5C7FIE7</accession>
<dbReference type="EMBL" id="CP144914">
    <property type="protein sequence ID" value="WWD80344.1"/>
    <property type="molecule type" value="Genomic_DNA"/>
</dbReference>
<dbReference type="Gene3D" id="4.10.1210.10">
    <property type="entry name" value="Atu1913-like"/>
    <property type="match status" value="1"/>
</dbReference>
<dbReference type="RefSeq" id="WP_147803827.1">
    <property type="nucleotide sequence ID" value="NZ_CP144914.1"/>
</dbReference>
<organism evidence="2 3">
    <name type="scientific">Alkalicoccus halolimnae</name>
    <dbReference type="NCBI Taxonomy" id="1667239"/>
    <lineage>
        <taxon>Bacteria</taxon>
        <taxon>Bacillati</taxon>
        <taxon>Bacillota</taxon>
        <taxon>Bacilli</taxon>
        <taxon>Bacillales</taxon>
        <taxon>Bacillaceae</taxon>
        <taxon>Alkalicoccus</taxon>
    </lineage>
</organism>
<dbReference type="SUPFAM" id="SSF141099">
    <property type="entry name" value="Atu1913-like"/>
    <property type="match status" value="1"/>
</dbReference>
<proteinExistence type="predicted"/>
<dbReference type="InterPro" id="IPR015073">
    <property type="entry name" value="DUF1883"/>
</dbReference>
<dbReference type="AlphaFoldDB" id="A0A5C7FIE7"/>
<protein>
    <submittedName>
        <fullName evidence="2">DUF1883 domain-containing protein</fullName>
    </submittedName>
</protein>
<reference evidence="2 3" key="1">
    <citation type="submission" date="2024-01" db="EMBL/GenBank/DDBJ databases">
        <title>Complete Genome Sequence of Alkalicoccus halolimnae BZ-SZ-XJ29T, a Moderately Halophilic Bacterium Isolated from a Salt Lake.</title>
        <authorList>
            <person name="Zhao B."/>
        </authorList>
    </citation>
    <scope>NUCLEOTIDE SEQUENCE [LARGE SCALE GENOMIC DNA]</scope>
    <source>
        <strain evidence="2 3">BZ-SZ-XJ29</strain>
    </source>
</reference>
<gene>
    <name evidence="2" type="ORF">FTX54_001895</name>
</gene>
<name>A0A5C7FIE7_9BACI</name>
<keyword evidence="3" id="KW-1185">Reference proteome</keyword>
<evidence type="ECO:0000313" key="3">
    <source>
        <dbReference type="Proteomes" id="UP000321816"/>
    </source>
</evidence>